<dbReference type="InterPro" id="IPR004456">
    <property type="entry name" value="Pglycerate_mutase_ApgM"/>
</dbReference>
<dbReference type="Gene3D" id="3.40.720.10">
    <property type="entry name" value="Alkaline Phosphatase, subunit A"/>
    <property type="match status" value="2"/>
</dbReference>
<evidence type="ECO:0000256" key="4">
    <source>
        <dbReference type="ARBA" id="ARBA00005524"/>
    </source>
</evidence>
<evidence type="ECO:0000256" key="1">
    <source>
        <dbReference type="ARBA" id="ARBA00000370"/>
    </source>
</evidence>
<evidence type="ECO:0000259" key="7">
    <source>
        <dbReference type="Pfam" id="PF01676"/>
    </source>
</evidence>
<proteinExistence type="inferred from homology"/>
<dbReference type="SUPFAM" id="SSF53649">
    <property type="entry name" value="Alkaline phosphatase-like"/>
    <property type="match status" value="1"/>
</dbReference>
<feature type="compositionally biased region" description="Acidic residues" evidence="6">
    <location>
        <begin position="282"/>
        <end position="299"/>
    </location>
</feature>
<comment type="catalytic activity">
    <reaction evidence="1">
        <text>(2R)-2-phosphoglycerate = (2R)-3-phosphoglycerate</text>
        <dbReference type="Rhea" id="RHEA:15901"/>
        <dbReference type="ChEBI" id="CHEBI:58272"/>
        <dbReference type="ChEBI" id="CHEBI:58289"/>
        <dbReference type="EC" id="5.4.2.12"/>
    </reaction>
</comment>
<evidence type="ECO:0000256" key="6">
    <source>
        <dbReference type="SAM" id="MobiDB-lite"/>
    </source>
</evidence>
<evidence type="ECO:0000256" key="2">
    <source>
        <dbReference type="ARBA" id="ARBA00002315"/>
    </source>
</evidence>
<organism evidence="8 9">
    <name type="scientific">Svornostia abyssi</name>
    <dbReference type="NCBI Taxonomy" id="2898438"/>
    <lineage>
        <taxon>Bacteria</taxon>
        <taxon>Bacillati</taxon>
        <taxon>Actinomycetota</taxon>
        <taxon>Thermoleophilia</taxon>
        <taxon>Solirubrobacterales</taxon>
        <taxon>Baekduiaceae</taxon>
        <taxon>Svornostia</taxon>
    </lineage>
</organism>
<evidence type="ECO:0000313" key="9">
    <source>
        <dbReference type="Proteomes" id="UP001058860"/>
    </source>
</evidence>
<feature type="region of interest" description="Disordered" evidence="6">
    <location>
        <begin position="258"/>
        <end position="277"/>
    </location>
</feature>
<dbReference type="Proteomes" id="UP001058860">
    <property type="component" value="Chromosome"/>
</dbReference>
<evidence type="ECO:0000313" key="8">
    <source>
        <dbReference type="EMBL" id="UUY03381.1"/>
    </source>
</evidence>
<comment type="function">
    <text evidence="2">Catalyzes the interconversion of 2-phosphoglycerate and 3-phosphoglycerate.</text>
</comment>
<keyword evidence="9" id="KW-1185">Reference proteome</keyword>
<dbReference type="PANTHER" id="PTHR31209">
    <property type="entry name" value="COFACTOR-INDEPENDENT PHOSPHOGLYCERATE MUTASE"/>
    <property type="match status" value="1"/>
</dbReference>
<evidence type="ECO:0000256" key="3">
    <source>
        <dbReference type="ARBA" id="ARBA00004921"/>
    </source>
</evidence>
<comment type="pathway">
    <text evidence="3">Carbohydrate degradation.</text>
</comment>
<dbReference type="InterPro" id="IPR017850">
    <property type="entry name" value="Alkaline_phosphatase_core_sf"/>
</dbReference>
<feature type="compositionally biased region" description="Basic and acidic residues" evidence="6">
    <location>
        <begin position="258"/>
        <end position="271"/>
    </location>
</feature>
<dbReference type="Pfam" id="PF10143">
    <property type="entry name" value="PhosphMutase"/>
    <property type="match status" value="1"/>
</dbReference>
<name>A0ABY5PFH2_9ACTN</name>
<comment type="similarity">
    <text evidence="4">Belongs to the BPG-independent phosphoglycerate mutase family. A-PGAM subfamily.</text>
</comment>
<accession>A0ABY5PFH2</accession>
<dbReference type="InterPro" id="IPR006124">
    <property type="entry name" value="Metalloenzyme"/>
</dbReference>
<dbReference type="PANTHER" id="PTHR31209:SF0">
    <property type="entry name" value="METALLOENZYME DOMAIN-CONTAINING PROTEIN"/>
    <property type="match status" value="1"/>
</dbReference>
<keyword evidence="5" id="KW-0324">Glycolysis</keyword>
<gene>
    <name evidence="8" type="ORF">LRS13_22365</name>
</gene>
<feature type="domain" description="Metalloenzyme" evidence="7">
    <location>
        <begin position="4"/>
        <end position="296"/>
    </location>
</feature>
<feature type="region of interest" description="Disordered" evidence="6">
    <location>
        <begin position="282"/>
        <end position="320"/>
    </location>
</feature>
<dbReference type="RefSeq" id="WP_353863889.1">
    <property type="nucleotide sequence ID" value="NZ_CP088295.1"/>
</dbReference>
<protein>
    <recommendedName>
        <fullName evidence="7">Metalloenzyme domain-containing protein</fullName>
    </recommendedName>
</protein>
<evidence type="ECO:0000256" key="5">
    <source>
        <dbReference type="ARBA" id="ARBA00023152"/>
    </source>
</evidence>
<reference evidence="9" key="1">
    <citation type="submission" date="2021-11" db="EMBL/GenBank/DDBJ databases">
        <title>Cultivation dependent microbiological survey of springs from the worlds oldest radium mine currently devoted to the extraction of radon-saturated water.</title>
        <authorList>
            <person name="Kapinusova G."/>
            <person name="Smrhova T."/>
            <person name="Strejcek M."/>
            <person name="Suman J."/>
            <person name="Jani K."/>
            <person name="Pajer P."/>
            <person name="Uhlik O."/>
        </authorList>
    </citation>
    <scope>NUCLEOTIDE SEQUENCE [LARGE SCALE GENOMIC DNA]</scope>
    <source>
        <strain evidence="9">J379</strain>
    </source>
</reference>
<sequence length="332" mass="34144">MSDVLVILDGASEPVVDDEPTSLERADTPVLDALAQIGTVRRLRTTPEGLPAGSETGVAVLLGWTPSAPVDRAALEAAARGIVVPGGRITRRVDVLRDDGLRGDAGPVAAALGLMLEVHELGGHRLLVIASSEATLRAALRAIPAPLHVWPAGVVPPARLDDCTVVIAGSGAVAGLGHLLGARVITASVLGEVAAAAAGEIERGTPRVVVHVDGADEAAHARDPEAKAAFLTRADEELLAPIAAAIHAHGGTLEVAADHGSDPRTGAHDDAPVPALRWDPQATEDDEEVDEGALTDEDLPVLATPKRRATAGAPTGRRMTERWVATLPIETP</sequence>
<dbReference type="EMBL" id="CP088295">
    <property type="protein sequence ID" value="UUY03381.1"/>
    <property type="molecule type" value="Genomic_DNA"/>
</dbReference>
<dbReference type="Pfam" id="PF01676">
    <property type="entry name" value="Metalloenzyme"/>
    <property type="match status" value="1"/>
</dbReference>